<protein>
    <submittedName>
        <fullName evidence="1">Uncharacterized protein</fullName>
    </submittedName>
</protein>
<proteinExistence type="predicted"/>
<comment type="caution">
    <text evidence="1">The sequence shown here is derived from an EMBL/GenBank/DDBJ whole genome shotgun (WGS) entry which is preliminary data.</text>
</comment>
<evidence type="ECO:0000313" key="1">
    <source>
        <dbReference type="EMBL" id="MPN39791.1"/>
    </source>
</evidence>
<gene>
    <name evidence="1" type="ORF">SDC9_187323</name>
</gene>
<sequence length="67" mass="7273">MPFAEGGQRERLAADSLCDDLGGLHRSPEVAAEDMVERFAAQTFSRALRLLNAEGVQLSVRVSLKVS</sequence>
<organism evidence="1">
    <name type="scientific">bioreactor metagenome</name>
    <dbReference type="NCBI Taxonomy" id="1076179"/>
    <lineage>
        <taxon>unclassified sequences</taxon>
        <taxon>metagenomes</taxon>
        <taxon>ecological metagenomes</taxon>
    </lineage>
</organism>
<dbReference type="EMBL" id="VSSQ01095822">
    <property type="protein sequence ID" value="MPN39791.1"/>
    <property type="molecule type" value="Genomic_DNA"/>
</dbReference>
<reference evidence="1" key="1">
    <citation type="submission" date="2019-08" db="EMBL/GenBank/DDBJ databases">
        <authorList>
            <person name="Kucharzyk K."/>
            <person name="Murdoch R.W."/>
            <person name="Higgins S."/>
            <person name="Loffler F."/>
        </authorList>
    </citation>
    <scope>NUCLEOTIDE SEQUENCE</scope>
</reference>
<dbReference type="AlphaFoldDB" id="A0A645HLB6"/>
<name>A0A645HLB6_9ZZZZ</name>
<accession>A0A645HLB6</accession>